<dbReference type="PANTHER" id="PTHR48069:SF3">
    <property type="entry name" value="DIHYDROFOLATE REDUCTASE"/>
    <property type="match status" value="1"/>
</dbReference>
<dbReference type="GO" id="GO:0046655">
    <property type="term" value="P:folic acid metabolic process"/>
    <property type="evidence" value="ECO:0007669"/>
    <property type="project" value="TreeGrafter"/>
</dbReference>
<comment type="similarity">
    <text evidence="2 7 8">Belongs to the dihydrofolate reductase family.</text>
</comment>
<feature type="domain" description="DHFR" evidence="9">
    <location>
        <begin position="1"/>
        <end position="161"/>
    </location>
</feature>
<accession>A0A4P5P4R0</accession>
<dbReference type="RefSeq" id="WP_146621298.1">
    <property type="nucleotide sequence ID" value="NZ_BJCC01000006.1"/>
</dbReference>
<keyword evidence="6 7" id="KW-0560">Oxidoreductase</keyword>
<keyword evidence="11" id="KW-1185">Reference proteome</keyword>
<proteinExistence type="inferred from homology"/>
<comment type="function">
    <text evidence="7">Key enzyme in folate metabolism. Catalyzes an essential reaction for de novo glycine and purine synthesis, and for DNA precursor synthesis.</text>
</comment>
<dbReference type="GO" id="GO:0050661">
    <property type="term" value="F:NADP binding"/>
    <property type="evidence" value="ECO:0007669"/>
    <property type="project" value="InterPro"/>
</dbReference>
<dbReference type="GO" id="GO:0004146">
    <property type="term" value="F:dihydrofolate reductase activity"/>
    <property type="evidence" value="ECO:0007669"/>
    <property type="project" value="UniProtKB-EC"/>
</dbReference>
<dbReference type="OrthoDB" id="9804315at2"/>
<dbReference type="InterPro" id="IPR012259">
    <property type="entry name" value="DHFR"/>
</dbReference>
<keyword evidence="4 7" id="KW-0554">One-carbon metabolism</keyword>
<evidence type="ECO:0000256" key="7">
    <source>
        <dbReference type="PIRNR" id="PIRNR000194"/>
    </source>
</evidence>
<dbReference type="SUPFAM" id="SSF53597">
    <property type="entry name" value="Dihydrofolate reductase-like"/>
    <property type="match status" value="1"/>
</dbReference>
<dbReference type="Pfam" id="PF00186">
    <property type="entry name" value="DHFR_1"/>
    <property type="match status" value="1"/>
</dbReference>
<dbReference type="GO" id="GO:0005829">
    <property type="term" value="C:cytosol"/>
    <property type="evidence" value="ECO:0007669"/>
    <property type="project" value="TreeGrafter"/>
</dbReference>
<evidence type="ECO:0000256" key="6">
    <source>
        <dbReference type="ARBA" id="ARBA00023002"/>
    </source>
</evidence>
<dbReference type="AlphaFoldDB" id="A0A4P5P4R0"/>
<reference evidence="11" key="1">
    <citation type="submission" date="2019-02" db="EMBL/GenBank/DDBJ databases">
        <title>Draft genome sequence of Enterococcus sp. Gos25-1.</title>
        <authorList>
            <person name="Tanaka N."/>
            <person name="Shiwa Y."/>
            <person name="Fujita N."/>
        </authorList>
    </citation>
    <scope>NUCLEOTIDE SEQUENCE [LARGE SCALE GENOMIC DNA]</scope>
    <source>
        <strain evidence="11">Gos25-1</strain>
    </source>
</reference>
<dbReference type="PIRSF" id="PIRSF000194">
    <property type="entry name" value="DHFR"/>
    <property type="match status" value="1"/>
</dbReference>
<dbReference type="Proteomes" id="UP000290567">
    <property type="component" value="Unassembled WGS sequence"/>
</dbReference>
<dbReference type="EC" id="1.5.1.3" evidence="3 7"/>
<keyword evidence="5 7" id="KW-0521">NADP</keyword>
<dbReference type="UniPathway" id="UPA00077">
    <property type="reaction ID" value="UER00158"/>
</dbReference>
<dbReference type="PRINTS" id="PR00070">
    <property type="entry name" value="DHFR"/>
</dbReference>
<evidence type="ECO:0000256" key="2">
    <source>
        <dbReference type="ARBA" id="ARBA00009539"/>
    </source>
</evidence>
<dbReference type="GO" id="GO:0006730">
    <property type="term" value="P:one-carbon metabolic process"/>
    <property type="evidence" value="ECO:0007669"/>
    <property type="project" value="UniProtKB-KW"/>
</dbReference>
<dbReference type="PROSITE" id="PS00075">
    <property type="entry name" value="DHFR_1"/>
    <property type="match status" value="1"/>
</dbReference>
<dbReference type="Gene3D" id="3.40.430.10">
    <property type="entry name" value="Dihydrofolate Reductase, subunit A"/>
    <property type="match status" value="1"/>
</dbReference>
<dbReference type="PROSITE" id="PS51330">
    <property type="entry name" value="DHFR_2"/>
    <property type="match status" value="1"/>
</dbReference>
<evidence type="ECO:0000256" key="3">
    <source>
        <dbReference type="ARBA" id="ARBA00012856"/>
    </source>
</evidence>
<dbReference type="GO" id="GO:0046654">
    <property type="term" value="P:tetrahydrofolate biosynthetic process"/>
    <property type="evidence" value="ECO:0007669"/>
    <property type="project" value="UniProtKB-UniPathway"/>
</dbReference>
<dbReference type="InterPro" id="IPR001796">
    <property type="entry name" value="DHFR_dom"/>
</dbReference>
<name>A0A4P5P4R0_9ENTE</name>
<comment type="catalytic activity">
    <reaction evidence="7">
        <text>(6S)-5,6,7,8-tetrahydrofolate + NADP(+) = 7,8-dihydrofolate + NADPH + H(+)</text>
        <dbReference type="Rhea" id="RHEA:15009"/>
        <dbReference type="ChEBI" id="CHEBI:15378"/>
        <dbReference type="ChEBI" id="CHEBI:57451"/>
        <dbReference type="ChEBI" id="CHEBI:57453"/>
        <dbReference type="ChEBI" id="CHEBI:57783"/>
        <dbReference type="ChEBI" id="CHEBI:58349"/>
        <dbReference type="EC" id="1.5.1.3"/>
    </reaction>
</comment>
<evidence type="ECO:0000313" key="10">
    <source>
        <dbReference type="EMBL" id="GCF92805.1"/>
    </source>
</evidence>
<comment type="caution">
    <text evidence="10">The sequence shown here is derived from an EMBL/GenBank/DDBJ whole genome shotgun (WGS) entry which is preliminary data.</text>
</comment>
<dbReference type="GO" id="GO:0046452">
    <property type="term" value="P:dihydrofolate metabolic process"/>
    <property type="evidence" value="ECO:0007669"/>
    <property type="project" value="TreeGrafter"/>
</dbReference>
<evidence type="ECO:0000256" key="4">
    <source>
        <dbReference type="ARBA" id="ARBA00022563"/>
    </source>
</evidence>
<dbReference type="PANTHER" id="PTHR48069">
    <property type="entry name" value="DIHYDROFOLATE REDUCTASE"/>
    <property type="match status" value="1"/>
</dbReference>
<evidence type="ECO:0000256" key="1">
    <source>
        <dbReference type="ARBA" id="ARBA00004903"/>
    </source>
</evidence>
<sequence length="166" mass="19542">MLKAIWAQDKNGLIGKNDVLPWHLPNDLRFFKETTLGHTLVMGRKTFEGMGGRPLPKRQTIVLTRNRDYHNEGVLVMHSLQEIIAYSQTVQETTYIAGGASIYRELLPYCDQLYRTVIDHAFEGDAYFPEIDWSVWRLCEQTEGRVDEKNHYPHRFERYERINRAK</sequence>
<dbReference type="FunFam" id="3.40.430.10:FF:000009">
    <property type="entry name" value="Dihydrofolate reductase"/>
    <property type="match status" value="1"/>
</dbReference>
<dbReference type="InterPro" id="IPR024072">
    <property type="entry name" value="DHFR-like_dom_sf"/>
</dbReference>
<gene>
    <name evidence="10" type="primary">dfrA</name>
    <name evidence="10" type="ORF">NRIC_06960</name>
</gene>
<comment type="pathway">
    <text evidence="1 7">Cofactor biosynthesis; tetrahydrofolate biosynthesis; 5,6,7,8-tetrahydrofolate from 7,8-dihydrofolate: step 1/1.</text>
</comment>
<protein>
    <recommendedName>
        <fullName evidence="3 7">Dihydrofolate reductase</fullName>
        <ecNumber evidence="3 7">1.5.1.3</ecNumber>
    </recommendedName>
</protein>
<dbReference type="EMBL" id="BJCC01000006">
    <property type="protein sequence ID" value="GCF92805.1"/>
    <property type="molecule type" value="Genomic_DNA"/>
</dbReference>
<evidence type="ECO:0000256" key="5">
    <source>
        <dbReference type="ARBA" id="ARBA00022857"/>
    </source>
</evidence>
<evidence type="ECO:0000313" key="11">
    <source>
        <dbReference type="Proteomes" id="UP000290567"/>
    </source>
</evidence>
<dbReference type="CDD" id="cd00209">
    <property type="entry name" value="DHFR"/>
    <property type="match status" value="1"/>
</dbReference>
<organism evidence="10 11">
    <name type="scientific">Enterococcus florum</name>
    <dbReference type="NCBI Taxonomy" id="2480627"/>
    <lineage>
        <taxon>Bacteria</taxon>
        <taxon>Bacillati</taxon>
        <taxon>Bacillota</taxon>
        <taxon>Bacilli</taxon>
        <taxon>Lactobacillales</taxon>
        <taxon>Enterococcaceae</taxon>
        <taxon>Enterococcus</taxon>
    </lineage>
</organism>
<evidence type="ECO:0000259" key="9">
    <source>
        <dbReference type="PROSITE" id="PS51330"/>
    </source>
</evidence>
<dbReference type="InterPro" id="IPR017925">
    <property type="entry name" value="DHFR_CS"/>
</dbReference>
<evidence type="ECO:0000256" key="8">
    <source>
        <dbReference type="RuleBase" id="RU004474"/>
    </source>
</evidence>